<dbReference type="Proteomes" id="UP000473681">
    <property type="component" value="Unassembled WGS sequence"/>
</dbReference>
<name>A0A0L9Y880_CLOBO</name>
<protein>
    <recommendedName>
        <fullName evidence="6">Lipoprotein</fullName>
    </recommendedName>
</protein>
<dbReference type="RefSeq" id="WP_017825570.1">
    <property type="nucleotide sequence ID" value="NZ_CP070936.1"/>
</dbReference>
<keyword evidence="1" id="KW-0175">Coiled coil</keyword>
<reference evidence="4 5" key="1">
    <citation type="submission" date="2019-04" db="EMBL/GenBank/DDBJ databases">
        <title>Genome sequencing of Clostridium botulinum Groups I-IV and Clostridium butyricum.</title>
        <authorList>
            <person name="Brunt J."/>
            <person name="Van Vliet A.H.M."/>
            <person name="Stringer S.C."/>
            <person name="Carter A.T."/>
            <person name="Peck M.W."/>
        </authorList>
    </citation>
    <scope>NUCLEOTIDE SEQUENCE [LARGE SCALE GENOMIC DNA]</scope>
    <source>
        <strain evidence="2 5">1605</strain>
        <strain evidence="3 4">CB-K-33E</strain>
    </source>
</reference>
<evidence type="ECO:0000313" key="5">
    <source>
        <dbReference type="Proteomes" id="UP000476820"/>
    </source>
</evidence>
<dbReference type="Proteomes" id="UP000476820">
    <property type="component" value="Unassembled WGS sequence"/>
</dbReference>
<proteinExistence type="predicted"/>
<accession>A0A0L9Y880</accession>
<dbReference type="EMBL" id="SWVK01000015">
    <property type="protein sequence ID" value="NFN35772.1"/>
    <property type="molecule type" value="Genomic_DNA"/>
</dbReference>
<dbReference type="AlphaFoldDB" id="A0A0L9Y880"/>
<feature type="coiled-coil region" evidence="1">
    <location>
        <begin position="73"/>
        <end position="173"/>
    </location>
</feature>
<gene>
    <name evidence="2" type="ORF">FC774_17490</name>
    <name evidence="3" type="ORF">FDB51_11685</name>
</gene>
<dbReference type="EMBL" id="SWOV01000094">
    <property type="protein sequence ID" value="NFF89619.1"/>
    <property type="molecule type" value="Genomic_DNA"/>
</dbReference>
<evidence type="ECO:0000256" key="1">
    <source>
        <dbReference type="SAM" id="Coils"/>
    </source>
</evidence>
<evidence type="ECO:0000313" key="3">
    <source>
        <dbReference type="EMBL" id="NFN35772.1"/>
    </source>
</evidence>
<comment type="caution">
    <text evidence="2">The sequence shown here is derived from an EMBL/GenBank/DDBJ whole genome shotgun (WGS) entry which is preliminary data.</text>
</comment>
<dbReference type="Gene3D" id="1.20.120.20">
    <property type="entry name" value="Apolipoprotein"/>
    <property type="match status" value="1"/>
</dbReference>
<dbReference type="PROSITE" id="PS51257">
    <property type="entry name" value="PROKAR_LIPOPROTEIN"/>
    <property type="match status" value="1"/>
</dbReference>
<dbReference type="OrthoDB" id="1905049at2"/>
<organism evidence="2 5">
    <name type="scientific">Clostridium botulinum</name>
    <dbReference type="NCBI Taxonomy" id="1491"/>
    <lineage>
        <taxon>Bacteria</taxon>
        <taxon>Bacillati</taxon>
        <taxon>Bacillota</taxon>
        <taxon>Clostridia</taxon>
        <taxon>Eubacteriales</taxon>
        <taxon>Clostridiaceae</taxon>
        <taxon>Clostridium</taxon>
    </lineage>
</organism>
<evidence type="ECO:0000313" key="2">
    <source>
        <dbReference type="EMBL" id="NFF89619.1"/>
    </source>
</evidence>
<evidence type="ECO:0000313" key="4">
    <source>
        <dbReference type="Proteomes" id="UP000473681"/>
    </source>
</evidence>
<evidence type="ECO:0008006" key="6">
    <source>
        <dbReference type="Google" id="ProtNLM"/>
    </source>
</evidence>
<sequence length="173" mass="19981">MKKRSLIISIGLIFILGFSLIGCNLQDDYVLTVKQSEDETPSAEKVDDIFDSDDIQELKDKLRDTPSEIADKMDELDEDKERIMKEFADKADELTDKLNQADLEGKSEDLKDKFDEITDKLDELKDNVDEAKDKIEDKKDEDIIDKTEVTDLKDQFELQIENLQNALDRFGKK</sequence>